<gene>
    <name evidence="2" type="ORF">KPL78_00990</name>
</gene>
<sequence length="104" mass="11055">MLLHRRANESATTPGLPAMQDDEPIPAKPELADWRPWVNWGGIYDEAGQSVIMKEAATAEAEEAPTWGKLPFGPAHLGMTGIPTVLPTISSHSHGFRIAGTAGA</sequence>
<accession>A0ABS7A252</accession>
<proteinExistence type="predicted"/>
<evidence type="ECO:0000313" key="2">
    <source>
        <dbReference type="EMBL" id="MBW6396396.1"/>
    </source>
</evidence>
<comment type="caution">
    <text evidence="2">The sequence shown here is derived from an EMBL/GenBank/DDBJ whole genome shotgun (WGS) entry which is preliminary data.</text>
</comment>
<organism evidence="2 3">
    <name type="scientific">Roseomonas alba</name>
    <dbReference type="NCBI Taxonomy" id="2846776"/>
    <lineage>
        <taxon>Bacteria</taxon>
        <taxon>Pseudomonadati</taxon>
        <taxon>Pseudomonadota</taxon>
        <taxon>Alphaproteobacteria</taxon>
        <taxon>Acetobacterales</taxon>
        <taxon>Roseomonadaceae</taxon>
        <taxon>Roseomonas</taxon>
    </lineage>
</organism>
<feature type="region of interest" description="Disordered" evidence="1">
    <location>
        <begin position="1"/>
        <end position="30"/>
    </location>
</feature>
<evidence type="ECO:0000256" key="1">
    <source>
        <dbReference type="SAM" id="MobiDB-lite"/>
    </source>
</evidence>
<name>A0ABS7A252_9PROT</name>
<reference evidence="2 3" key="1">
    <citation type="submission" date="2021-07" db="EMBL/GenBank/DDBJ databases">
        <authorList>
            <person name="So Y."/>
        </authorList>
    </citation>
    <scope>NUCLEOTIDE SEQUENCE [LARGE SCALE GENOMIC DNA]</scope>
    <source>
        <strain evidence="2 3">HJA6</strain>
    </source>
</reference>
<evidence type="ECO:0000313" key="3">
    <source>
        <dbReference type="Proteomes" id="UP001196565"/>
    </source>
</evidence>
<dbReference type="EMBL" id="JAHYBZ010000001">
    <property type="protein sequence ID" value="MBW6396396.1"/>
    <property type="molecule type" value="Genomic_DNA"/>
</dbReference>
<protein>
    <submittedName>
        <fullName evidence="2">Uncharacterized protein</fullName>
    </submittedName>
</protein>
<dbReference type="Proteomes" id="UP001196565">
    <property type="component" value="Unassembled WGS sequence"/>
</dbReference>
<keyword evidence="3" id="KW-1185">Reference proteome</keyword>